<keyword evidence="2" id="KW-0732">Signal</keyword>
<dbReference type="Proteomes" id="UP000694251">
    <property type="component" value="Chromosome 4"/>
</dbReference>
<dbReference type="PROSITE" id="PS51485">
    <property type="entry name" value="PHYTOCYANIN"/>
    <property type="match status" value="1"/>
</dbReference>
<feature type="compositionally biased region" description="Low complexity" evidence="1">
    <location>
        <begin position="98"/>
        <end position="181"/>
    </location>
</feature>
<evidence type="ECO:0000313" key="4">
    <source>
        <dbReference type="EMBL" id="KAG7622842.1"/>
    </source>
</evidence>
<name>A0A8T2EID3_ARASU</name>
<feature type="non-terminal residue" evidence="4">
    <location>
        <position position="313"/>
    </location>
</feature>
<organism evidence="4 5">
    <name type="scientific">Arabidopsis suecica</name>
    <name type="common">Swedish thale-cress</name>
    <name type="synonym">Cardaminopsis suecica</name>
    <dbReference type="NCBI Taxonomy" id="45249"/>
    <lineage>
        <taxon>Eukaryota</taxon>
        <taxon>Viridiplantae</taxon>
        <taxon>Streptophyta</taxon>
        <taxon>Embryophyta</taxon>
        <taxon>Tracheophyta</taxon>
        <taxon>Spermatophyta</taxon>
        <taxon>Magnoliopsida</taxon>
        <taxon>eudicotyledons</taxon>
        <taxon>Gunneridae</taxon>
        <taxon>Pentapetalae</taxon>
        <taxon>rosids</taxon>
        <taxon>malvids</taxon>
        <taxon>Brassicales</taxon>
        <taxon>Brassicaceae</taxon>
        <taxon>Camelineae</taxon>
        <taxon>Arabidopsis</taxon>
    </lineage>
</organism>
<evidence type="ECO:0000256" key="2">
    <source>
        <dbReference type="SAM" id="SignalP"/>
    </source>
</evidence>
<proteinExistence type="predicted"/>
<gene>
    <name evidence="4" type="ORF">ISN44_As04g035940</name>
</gene>
<dbReference type="PANTHER" id="PTHR34052">
    <property type="entry name" value="GLYCINE-RICH PROTEIN-LIKE"/>
    <property type="match status" value="1"/>
</dbReference>
<sequence>WVSQRHASYLYSSWLLCSSSLGVLTRGAGVGVPASLVQTGIGDGALAVLLARVLVVQTPTRVVQAGVGDGARTEQIQTGVGEAALAQTIQAALALQHNGHSSGSNHSSGTGSTHNGHSSGSNHSSSTGSTHNNHSSGSNHSSIVGSTHKNHGSGSNHSSIAGPTHNGHSSGSNHSSIIGSTHNHRAPSLGRKIAVTVWKNGYGYTEWTAKHAPFYVNDVLVFTYNNNDQTQSKTKHHHDKKKNDVYLLPDMKSFKRCNVARGKKLVARGGSSSRGFKLLLRKVHTYYFVSGDHNDCNHNMKFSVHPIPHPSSH</sequence>
<reference evidence="4 5" key="1">
    <citation type="submission" date="2020-12" db="EMBL/GenBank/DDBJ databases">
        <title>Concerted genomic and epigenomic changes stabilize Arabidopsis allopolyploids.</title>
        <authorList>
            <person name="Chen Z."/>
        </authorList>
    </citation>
    <scope>NUCLEOTIDE SEQUENCE [LARGE SCALE GENOMIC DNA]</scope>
    <source>
        <strain evidence="4">As9502</strain>
        <tissue evidence="4">Leaf</tissue>
    </source>
</reference>
<evidence type="ECO:0000259" key="3">
    <source>
        <dbReference type="PROSITE" id="PS51485"/>
    </source>
</evidence>
<dbReference type="PANTHER" id="PTHR34052:SF5">
    <property type="entry name" value="CUPREDOXIN SUPERFAMILY PROTEIN"/>
    <property type="match status" value="1"/>
</dbReference>
<feature type="signal peptide" evidence="2">
    <location>
        <begin position="1"/>
        <end position="27"/>
    </location>
</feature>
<dbReference type="InterPro" id="IPR003245">
    <property type="entry name" value="Phytocyanin_dom"/>
</dbReference>
<feature type="domain" description="Phytocyanin" evidence="3">
    <location>
        <begin position="191"/>
        <end position="308"/>
    </location>
</feature>
<dbReference type="AlphaFoldDB" id="A0A8T2EID3"/>
<dbReference type="GO" id="GO:0009055">
    <property type="term" value="F:electron transfer activity"/>
    <property type="evidence" value="ECO:0007669"/>
    <property type="project" value="InterPro"/>
</dbReference>
<evidence type="ECO:0000313" key="5">
    <source>
        <dbReference type="Proteomes" id="UP000694251"/>
    </source>
</evidence>
<evidence type="ECO:0000256" key="1">
    <source>
        <dbReference type="SAM" id="MobiDB-lite"/>
    </source>
</evidence>
<dbReference type="OrthoDB" id="1839683at2759"/>
<accession>A0A8T2EID3</accession>
<feature type="region of interest" description="Disordered" evidence="1">
    <location>
        <begin position="98"/>
        <end position="186"/>
    </location>
</feature>
<keyword evidence="5" id="KW-1185">Reference proteome</keyword>
<dbReference type="EMBL" id="JAEFBJ010000004">
    <property type="protein sequence ID" value="KAG7622842.1"/>
    <property type="molecule type" value="Genomic_DNA"/>
</dbReference>
<comment type="caution">
    <text evidence="4">The sequence shown here is derived from an EMBL/GenBank/DDBJ whole genome shotgun (WGS) entry which is preliminary data.</text>
</comment>
<protein>
    <recommendedName>
        <fullName evidence="3">Phytocyanin domain-containing protein</fullName>
    </recommendedName>
</protein>
<feature type="chain" id="PRO_5035716908" description="Phytocyanin domain-containing protein" evidence="2">
    <location>
        <begin position="28"/>
        <end position="313"/>
    </location>
</feature>
<feature type="non-terminal residue" evidence="4">
    <location>
        <position position="1"/>
    </location>
</feature>